<feature type="region of interest" description="Disordered" evidence="1">
    <location>
        <begin position="182"/>
        <end position="248"/>
    </location>
</feature>
<dbReference type="EMBL" id="JACRDE010000503">
    <property type="protein sequence ID" value="MBI5251648.1"/>
    <property type="molecule type" value="Genomic_DNA"/>
</dbReference>
<dbReference type="Pfam" id="PF05573">
    <property type="entry name" value="NosL"/>
    <property type="match status" value="1"/>
</dbReference>
<evidence type="ECO:0000256" key="1">
    <source>
        <dbReference type="SAM" id="MobiDB-lite"/>
    </source>
</evidence>
<feature type="compositionally biased region" description="Basic and acidic residues" evidence="1">
    <location>
        <begin position="182"/>
        <end position="192"/>
    </location>
</feature>
<accession>A0A9D6V4D0</accession>
<dbReference type="InterPro" id="IPR008719">
    <property type="entry name" value="N2O_reductase_NosL"/>
</dbReference>
<dbReference type="Proteomes" id="UP000807825">
    <property type="component" value="Unassembled WGS sequence"/>
</dbReference>
<name>A0A9D6V4D0_9BACT</name>
<proteinExistence type="predicted"/>
<protein>
    <submittedName>
        <fullName evidence="2">Nitrous oxide reductase accessory protein NosL</fullName>
    </submittedName>
</protein>
<sequence>MSAMRIHGPFSWMAVILSATIITVLPLTSHAETLLQLPDGSKVDLSHKCPVCGMVIGGKNGQGVTIDFKEGRVVGFHGVAAAVFKDGRVVGFDGARCLFIYNSVPQKYNVDVKDIAYQYVTDFISKKMFDLPKAFLVLGSEVKGPMGYELIAFSSMVEASKFASENEGKWIVQLHEVARVAQKESDDTKAKETSGSPSVEEEKAPIRAVEPSTVQPEEQAIETPRRRSAPQRKQELEDRRGHHGGGHH</sequence>
<organism evidence="2 3">
    <name type="scientific">Desulfomonile tiedjei</name>
    <dbReference type="NCBI Taxonomy" id="2358"/>
    <lineage>
        <taxon>Bacteria</taxon>
        <taxon>Pseudomonadati</taxon>
        <taxon>Thermodesulfobacteriota</taxon>
        <taxon>Desulfomonilia</taxon>
        <taxon>Desulfomonilales</taxon>
        <taxon>Desulfomonilaceae</taxon>
        <taxon>Desulfomonile</taxon>
    </lineage>
</organism>
<comment type="caution">
    <text evidence="2">The sequence shown here is derived from an EMBL/GenBank/DDBJ whole genome shotgun (WGS) entry which is preliminary data.</text>
</comment>
<dbReference type="AlphaFoldDB" id="A0A9D6V4D0"/>
<reference evidence="2" key="1">
    <citation type="submission" date="2020-07" db="EMBL/GenBank/DDBJ databases">
        <title>Huge and variable diversity of episymbiotic CPR bacteria and DPANN archaea in groundwater ecosystems.</title>
        <authorList>
            <person name="He C.Y."/>
            <person name="Keren R."/>
            <person name="Whittaker M."/>
            <person name="Farag I.F."/>
            <person name="Doudna J."/>
            <person name="Cate J.H.D."/>
            <person name="Banfield J.F."/>
        </authorList>
    </citation>
    <scope>NUCLEOTIDE SEQUENCE</scope>
    <source>
        <strain evidence="2">NC_groundwater_1664_Pr3_B-0.1um_52_9</strain>
    </source>
</reference>
<evidence type="ECO:0000313" key="2">
    <source>
        <dbReference type="EMBL" id="MBI5251648.1"/>
    </source>
</evidence>
<evidence type="ECO:0000313" key="3">
    <source>
        <dbReference type="Proteomes" id="UP000807825"/>
    </source>
</evidence>
<dbReference type="SUPFAM" id="SSF160387">
    <property type="entry name" value="NosL/MerB-like"/>
    <property type="match status" value="1"/>
</dbReference>
<dbReference type="PANTHER" id="PTHR41247:SF1">
    <property type="entry name" value="HTH-TYPE TRANSCRIPTIONAL REPRESSOR YCNK"/>
    <property type="match status" value="1"/>
</dbReference>
<dbReference type="Gene3D" id="3.30.70.2050">
    <property type="match status" value="1"/>
</dbReference>
<gene>
    <name evidence="2" type="ORF">HY912_19320</name>
</gene>
<dbReference type="PANTHER" id="PTHR41247">
    <property type="entry name" value="HTH-TYPE TRANSCRIPTIONAL REPRESSOR YCNK"/>
    <property type="match status" value="1"/>
</dbReference>